<dbReference type="AlphaFoldDB" id="A0AA45WWH7"/>
<evidence type="ECO:0000313" key="5">
    <source>
        <dbReference type="EMBL" id="SMP60037.1"/>
    </source>
</evidence>
<keyword evidence="3" id="KW-1133">Transmembrane helix</keyword>
<keyword evidence="3" id="KW-0472">Membrane</keyword>
<feature type="compositionally biased region" description="Low complexity" evidence="2">
    <location>
        <begin position="226"/>
        <end position="238"/>
    </location>
</feature>
<protein>
    <submittedName>
        <fullName evidence="5">Ig-like domain-containing protein</fullName>
    </submittedName>
</protein>
<keyword evidence="6" id="KW-1185">Reference proteome</keyword>
<organism evidence="5 6">
    <name type="scientific">Anoxynatronum buryatiense</name>
    <dbReference type="NCBI Taxonomy" id="489973"/>
    <lineage>
        <taxon>Bacteria</taxon>
        <taxon>Bacillati</taxon>
        <taxon>Bacillota</taxon>
        <taxon>Clostridia</taxon>
        <taxon>Eubacteriales</taxon>
        <taxon>Clostridiaceae</taxon>
        <taxon>Anoxynatronum</taxon>
    </lineage>
</organism>
<evidence type="ECO:0000313" key="6">
    <source>
        <dbReference type="Proteomes" id="UP001158066"/>
    </source>
</evidence>
<sequence length="312" mass="33071">MTEKSVCAKSQHPKHGVSDTLILIPSTGFRWKKPMAMLMLVILLVSLLSLATYAEGDGDGEGGGIDPVRLEFSVPASGAVNVSPELETILLVFNKNVVYMTIRDANMAAISLAAVDGTPVAITIEMGDDQLYRELRRDVKVHLGETLKPDTEYILAIDPTFQAKNGTTLDSRVTVAFTTAPAAASQEQQETVEAPASPPQEGQAAEGAANRAEETAATDQSEGNDTDAQTEAALAADQANDDEEETSEAVQAIQEAEDSVQEVETTAETPRENVETADQPVPAEAATLPYGPLLAGAGLFTAVILFLRRKSS</sequence>
<name>A0AA45WWH7_9CLOT</name>
<feature type="transmembrane region" description="Helical" evidence="3">
    <location>
        <begin position="35"/>
        <end position="54"/>
    </location>
</feature>
<feature type="transmembrane region" description="Helical" evidence="3">
    <location>
        <begin position="288"/>
        <end position="307"/>
    </location>
</feature>
<gene>
    <name evidence="5" type="ORF">SAMN06296020_10838</name>
</gene>
<evidence type="ECO:0000259" key="4">
    <source>
        <dbReference type="Pfam" id="PF13205"/>
    </source>
</evidence>
<keyword evidence="1" id="KW-0732">Signal</keyword>
<comment type="caution">
    <text evidence="5">The sequence shown here is derived from an EMBL/GenBank/DDBJ whole genome shotgun (WGS) entry which is preliminary data.</text>
</comment>
<dbReference type="EMBL" id="FXUF01000008">
    <property type="protein sequence ID" value="SMP60037.1"/>
    <property type="molecule type" value="Genomic_DNA"/>
</dbReference>
<proteinExistence type="predicted"/>
<reference evidence="5" key="1">
    <citation type="submission" date="2017-05" db="EMBL/GenBank/DDBJ databases">
        <authorList>
            <person name="Varghese N."/>
            <person name="Submissions S."/>
        </authorList>
    </citation>
    <scope>NUCLEOTIDE SEQUENCE</scope>
    <source>
        <strain evidence="5">Su22</strain>
    </source>
</reference>
<dbReference type="RefSeq" id="WP_283409529.1">
    <property type="nucleotide sequence ID" value="NZ_FXUF01000008.1"/>
</dbReference>
<evidence type="ECO:0000256" key="3">
    <source>
        <dbReference type="SAM" id="Phobius"/>
    </source>
</evidence>
<feature type="domain" description="SbsA Ig-like" evidence="4">
    <location>
        <begin position="67"/>
        <end position="179"/>
    </location>
</feature>
<dbReference type="Pfam" id="PF13205">
    <property type="entry name" value="Big_5"/>
    <property type="match status" value="1"/>
</dbReference>
<dbReference type="Proteomes" id="UP001158066">
    <property type="component" value="Unassembled WGS sequence"/>
</dbReference>
<feature type="region of interest" description="Disordered" evidence="2">
    <location>
        <begin position="181"/>
        <end position="282"/>
    </location>
</feature>
<evidence type="ECO:0000256" key="2">
    <source>
        <dbReference type="SAM" id="MobiDB-lite"/>
    </source>
</evidence>
<accession>A0AA45WWH7</accession>
<evidence type="ECO:0000256" key="1">
    <source>
        <dbReference type="ARBA" id="ARBA00022729"/>
    </source>
</evidence>
<dbReference type="InterPro" id="IPR032812">
    <property type="entry name" value="SbsA_Ig"/>
</dbReference>
<keyword evidence="3" id="KW-0812">Transmembrane</keyword>